<comment type="caution">
    <text evidence="5">The sequence shown here is derived from an EMBL/GenBank/DDBJ whole genome shotgun (WGS) entry which is preliminary data.</text>
</comment>
<dbReference type="EMBL" id="BAAAEN010000013">
    <property type="protein sequence ID" value="GAA0514158.1"/>
    <property type="molecule type" value="Genomic_DNA"/>
</dbReference>
<dbReference type="PANTHER" id="PTHR12302">
    <property type="entry name" value="EBNA2 BINDING PROTEIN P100"/>
    <property type="match status" value="1"/>
</dbReference>
<keyword evidence="1" id="KW-0540">Nuclease</keyword>
<dbReference type="SUPFAM" id="SSF50199">
    <property type="entry name" value="Staphylococcal nuclease"/>
    <property type="match status" value="1"/>
</dbReference>
<evidence type="ECO:0000256" key="3">
    <source>
        <dbReference type="ARBA" id="ARBA00022801"/>
    </source>
</evidence>
<evidence type="ECO:0000256" key="2">
    <source>
        <dbReference type="ARBA" id="ARBA00022759"/>
    </source>
</evidence>
<evidence type="ECO:0000313" key="6">
    <source>
        <dbReference type="Proteomes" id="UP001501706"/>
    </source>
</evidence>
<keyword evidence="6" id="KW-1185">Reference proteome</keyword>
<accession>A0ABN1C8R6</accession>
<name>A0ABN1C8R6_9BURK</name>
<proteinExistence type="predicted"/>
<sequence>MLGRPMPCRAQEWRAIALDSGACAQQWCDGPCRRCWDNAAMKTTISMIRCLAGIAAFALPCATFAQVCTVTSIHDGDTMRLQCPPQKKSTPVRLERIDAPEIGQAGGIASRDFLRALCPLGAQARLSRHGKDRYGRTLGDVDCGHGSVQEMMLRHGYAWVYPKFTAERALVDLQGEARAGRRGLWALPSPVAPWEYRKRGRDL</sequence>
<gene>
    <name evidence="5" type="ORF">GCM10009097_34510</name>
</gene>
<reference evidence="5 6" key="1">
    <citation type="journal article" date="2019" name="Int. J. Syst. Evol. Microbiol.">
        <title>The Global Catalogue of Microorganisms (GCM) 10K type strain sequencing project: providing services to taxonomists for standard genome sequencing and annotation.</title>
        <authorList>
            <consortium name="The Broad Institute Genomics Platform"/>
            <consortium name="The Broad Institute Genome Sequencing Center for Infectious Disease"/>
            <person name="Wu L."/>
            <person name="Ma J."/>
        </authorList>
    </citation>
    <scope>NUCLEOTIDE SEQUENCE [LARGE SCALE GENOMIC DNA]</scope>
    <source>
        <strain evidence="5 6">JCM 14330</strain>
    </source>
</reference>
<dbReference type="SMART" id="SM00318">
    <property type="entry name" value="SNc"/>
    <property type="match status" value="1"/>
</dbReference>
<dbReference type="Gene3D" id="2.40.50.90">
    <property type="match status" value="1"/>
</dbReference>
<dbReference type="Pfam" id="PF00565">
    <property type="entry name" value="SNase"/>
    <property type="match status" value="1"/>
</dbReference>
<dbReference type="InterPro" id="IPR016071">
    <property type="entry name" value="Staphylococal_nuclease_OB-fold"/>
</dbReference>
<dbReference type="PANTHER" id="PTHR12302:SF3">
    <property type="entry name" value="SERINE_THREONINE-PROTEIN KINASE 31"/>
    <property type="match status" value="1"/>
</dbReference>
<dbReference type="InterPro" id="IPR035437">
    <property type="entry name" value="SNase_OB-fold_sf"/>
</dbReference>
<evidence type="ECO:0000256" key="1">
    <source>
        <dbReference type="ARBA" id="ARBA00022722"/>
    </source>
</evidence>
<evidence type="ECO:0000259" key="4">
    <source>
        <dbReference type="PROSITE" id="PS50830"/>
    </source>
</evidence>
<evidence type="ECO:0000313" key="5">
    <source>
        <dbReference type="EMBL" id="GAA0514158.1"/>
    </source>
</evidence>
<protein>
    <submittedName>
        <fullName evidence="5">Thermonuclease family protein</fullName>
    </submittedName>
</protein>
<organism evidence="5 6">
    <name type="scientific">Pigmentiphaga daeguensis</name>
    <dbReference type="NCBI Taxonomy" id="414049"/>
    <lineage>
        <taxon>Bacteria</taxon>
        <taxon>Pseudomonadati</taxon>
        <taxon>Pseudomonadota</taxon>
        <taxon>Betaproteobacteria</taxon>
        <taxon>Burkholderiales</taxon>
        <taxon>Alcaligenaceae</taxon>
        <taxon>Pigmentiphaga</taxon>
    </lineage>
</organism>
<feature type="domain" description="TNase-like" evidence="4">
    <location>
        <begin position="70"/>
        <end position="187"/>
    </location>
</feature>
<keyword evidence="2" id="KW-0255">Endonuclease</keyword>
<dbReference type="Proteomes" id="UP001501706">
    <property type="component" value="Unassembled WGS sequence"/>
</dbReference>
<keyword evidence="3" id="KW-0378">Hydrolase</keyword>
<dbReference type="PROSITE" id="PS50830">
    <property type="entry name" value="TNASE_3"/>
    <property type="match status" value="1"/>
</dbReference>